<keyword evidence="3 12" id="KW-0812">Transmembrane</keyword>
<evidence type="ECO:0000256" key="13">
    <source>
        <dbReference type="SAM" id="SignalP"/>
    </source>
</evidence>
<dbReference type="Pfam" id="PF00801">
    <property type="entry name" value="PKD"/>
    <property type="match status" value="1"/>
</dbReference>
<accession>G3HVX3</accession>
<dbReference type="GlyGen" id="G3HVX3">
    <property type="glycosylation" value="5 sites"/>
</dbReference>
<dbReference type="GO" id="GO:0033162">
    <property type="term" value="C:melanosome membrane"/>
    <property type="evidence" value="ECO:0007669"/>
    <property type="project" value="UniProtKB-SubCell"/>
</dbReference>
<evidence type="ECO:0000313" key="16">
    <source>
        <dbReference type="Proteomes" id="UP000001075"/>
    </source>
</evidence>
<evidence type="ECO:0000259" key="14">
    <source>
        <dbReference type="PROSITE" id="PS50093"/>
    </source>
</evidence>
<dbReference type="FunFam" id="2.60.40.10:FF:000893">
    <property type="entry name" value="Transmembrane glycoprotein NMB"/>
    <property type="match status" value="1"/>
</dbReference>
<dbReference type="PROSITE" id="PS50093">
    <property type="entry name" value="PKD"/>
    <property type="match status" value="1"/>
</dbReference>
<dbReference type="GO" id="GO:0005178">
    <property type="term" value="F:integrin binding"/>
    <property type="evidence" value="ECO:0007669"/>
    <property type="project" value="TreeGrafter"/>
</dbReference>
<evidence type="ECO:0000256" key="8">
    <source>
        <dbReference type="ARBA" id="ARBA00025776"/>
    </source>
</evidence>
<dbReference type="InterPro" id="IPR013783">
    <property type="entry name" value="Ig-like_fold"/>
</dbReference>
<evidence type="ECO:0000256" key="5">
    <source>
        <dbReference type="ARBA" id="ARBA00022989"/>
    </source>
</evidence>
<dbReference type="InterPro" id="IPR046846">
    <property type="entry name" value="PKAT_KLD"/>
</dbReference>
<comment type="similarity">
    <text evidence="8">Belongs to the PMEL/NMB family.</text>
</comment>
<dbReference type="OrthoDB" id="9940970at2759"/>
<evidence type="ECO:0000256" key="4">
    <source>
        <dbReference type="ARBA" id="ARBA00022729"/>
    </source>
</evidence>
<dbReference type="Pfam" id="PF20433">
    <property type="entry name" value="PKAT_KLD"/>
    <property type="match status" value="1"/>
</dbReference>
<dbReference type="PANTHER" id="PTHR11861">
    <property type="entry name" value="MELANOCYTE PROTEIN PMEL 17-RELATED"/>
    <property type="match status" value="1"/>
</dbReference>
<feature type="signal peptide" evidence="13">
    <location>
        <begin position="1"/>
        <end position="22"/>
    </location>
</feature>
<dbReference type="GO" id="GO:0007155">
    <property type="term" value="P:cell adhesion"/>
    <property type="evidence" value="ECO:0007669"/>
    <property type="project" value="TreeGrafter"/>
</dbReference>
<evidence type="ECO:0000256" key="7">
    <source>
        <dbReference type="ARBA" id="ARBA00023180"/>
    </source>
</evidence>
<evidence type="ECO:0000256" key="11">
    <source>
        <dbReference type="SAM" id="MobiDB-lite"/>
    </source>
</evidence>
<dbReference type="FunCoup" id="G3HVX3">
    <property type="interactions" value="339"/>
</dbReference>
<evidence type="ECO:0000256" key="1">
    <source>
        <dbReference type="ARBA" id="ARBA00004158"/>
    </source>
</evidence>
<dbReference type="STRING" id="10029.G3HVX3"/>
<comment type="subcellular location">
    <subcellularLocation>
        <location evidence="1">Early endosome membrane</location>
        <topology evidence="1">Single-pass type I membrane protein</topology>
    </subcellularLocation>
    <subcellularLocation>
        <location evidence="2">Melanosome membrane</location>
        <topology evidence="2">Single-pass type I membrane protein</topology>
    </subcellularLocation>
</comment>
<evidence type="ECO:0000256" key="3">
    <source>
        <dbReference type="ARBA" id="ARBA00022692"/>
    </source>
</evidence>
<dbReference type="Pfam" id="PF26141">
    <property type="entry name" value="PMEL_NMB_N"/>
    <property type="match status" value="1"/>
</dbReference>
<organism evidence="15 16">
    <name type="scientific">Cricetulus griseus</name>
    <name type="common">Chinese hamster</name>
    <name type="synonym">Cricetulus barabensis griseus</name>
    <dbReference type="NCBI Taxonomy" id="10029"/>
    <lineage>
        <taxon>Eukaryota</taxon>
        <taxon>Metazoa</taxon>
        <taxon>Chordata</taxon>
        <taxon>Craniata</taxon>
        <taxon>Vertebrata</taxon>
        <taxon>Euteleostomi</taxon>
        <taxon>Mammalia</taxon>
        <taxon>Eutheria</taxon>
        <taxon>Euarchontoglires</taxon>
        <taxon>Glires</taxon>
        <taxon>Rodentia</taxon>
        <taxon>Myomorpha</taxon>
        <taxon>Muroidea</taxon>
        <taxon>Cricetidae</taxon>
        <taxon>Cricetinae</taxon>
        <taxon>Cricetulus</taxon>
    </lineage>
</organism>
<dbReference type="PaxDb" id="10029-XP_007629112.1"/>
<dbReference type="InterPro" id="IPR000601">
    <property type="entry name" value="PKD_dom"/>
</dbReference>
<dbReference type="PANTHER" id="PTHR11861:SF11">
    <property type="entry name" value="TRANSMEMBRANE GLYCOPROTEIN NMB"/>
    <property type="match status" value="1"/>
</dbReference>
<evidence type="ECO:0000256" key="12">
    <source>
        <dbReference type="SAM" id="Phobius"/>
    </source>
</evidence>
<dbReference type="InterPro" id="IPR059017">
    <property type="entry name" value="PMEL_NMB_N"/>
</dbReference>
<evidence type="ECO:0000256" key="6">
    <source>
        <dbReference type="ARBA" id="ARBA00023136"/>
    </source>
</evidence>
<evidence type="ECO:0000256" key="2">
    <source>
        <dbReference type="ARBA" id="ARBA00004573"/>
    </source>
</evidence>
<dbReference type="CDD" id="cd00146">
    <property type="entry name" value="PKD"/>
    <property type="match status" value="1"/>
</dbReference>
<evidence type="ECO:0000256" key="10">
    <source>
        <dbReference type="ARBA" id="ARBA00070688"/>
    </source>
</evidence>
<feature type="domain" description="PKD" evidence="14">
    <location>
        <begin position="276"/>
        <end position="322"/>
    </location>
</feature>
<dbReference type="SUPFAM" id="SSF49299">
    <property type="entry name" value="PKD domain"/>
    <property type="match status" value="1"/>
</dbReference>
<dbReference type="InterPro" id="IPR045219">
    <property type="entry name" value="PKAT"/>
</dbReference>
<dbReference type="SMART" id="SM00089">
    <property type="entry name" value="PKD"/>
    <property type="match status" value="1"/>
</dbReference>
<sequence>MESLFGVLGFLLLASGLPLQDAKRFRDVLGHEQYPGHLRERSQLRGWSSDENEWNEKLYPVWKRADGRWKDSWEGGRVQAVLTSDSPALVGSNITFVVNLVFPRCQKEDANGNIVYEKNCRNDLGFTPDRYVYNWTAGAEDGDWEGNSSRSEHLEFPDGKPFPHPHGRKRWSFVYIFHTLGQYFQKLGRCSARVSVNTANMTLGHQVMEVAVFRRHGRAYIPIAQVKDIYVTTDQIPIFVTMSQKNDRNSSDETFLRDLPIVFDVLIHDPSHFLNDSAISYKWNFGDNTGLFVSNNHTLNHTYVLNGTFNLNLTVQAAVSGSCPSPSSPPVTPPAPTQPITTPPAPTQPITTPPAPTQSITTPTAPTQSITTPTAPTQPITTLPTPSPSLMSMVYNSMELRDFSSENCQINRYGYFRATITIVEGILEVNVIQIADVPVPMPQPENSLMDFTVTCKGATPTEVCTIISDPTCQMAQNRVCSPVSVDQLCLLSVRRAFNGSGMYCVNFTLGDDASLALTSTLISVPGKDRASPLRMANGALISIGCLGLFVTMVTGILLYKKHQAYKPIGSRPRKMVKGKSLSVFLSHAKAPFFRRNREKDPLLHSKPGMP</sequence>
<comment type="function">
    <text evidence="9">Could be a melanogenic enzyme.</text>
</comment>
<dbReference type="eggNOG" id="ENOG502QVWX">
    <property type="taxonomic scope" value="Eukaryota"/>
</dbReference>
<feature type="chain" id="PRO_5003444944" description="Transmembrane glycoprotein NMB" evidence="13">
    <location>
        <begin position="23"/>
        <end position="610"/>
    </location>
</feature>
<dbReference type="AlphaFoldDB" id="G3HVX3"/>
<keyword evidence="7" id="KW-0325">Glycoprotein</keyword>
<evidence type="ECO:0000313" key="15">
    <source>
        <dbReference type="EMBL" id="EGW07762.1"/>
    </source>
</evidence>
<dbReference type="GO" id="GO:0005886">
    <property type="term" value="C:plasma membrane"/>
    <property type="evidence" value="ECO:0007669"/>
    <property type="project" value="TreeGrafter"/>
</dbReference>
<dbReference type="InterPro" id="IPR022409">
    <property type="entry name" value="PKD/Chitinase_dom"/>
</dbReference>
<feature type="region of interest" description="Disordered" evidence="11">
    <location>
        <begin position="320"/>
        <end position="387"/>
    </location>
</feature>
<reference evidence="16" key="1">
    <citation type="journal article" date="2011" name="Nat. Biotechnol.">
        <title>The genomic sequence of the Chinese hamster ovary (CHO)-K1 cell line.</title>
        <authorList>
            <person name="Xu X."/>
            <person name="Nagarajan H."/>
            <person name="Lewis N.E."/>
            <person name="Pan S."/>
            <person name="Cai Z."/>
            <person name="Liu X."/>
            <person name="Chen W."/>
            <person name="Xie M."/>
            <person name="Wang W."/>
            <person name="Hammond S."/>
            <person name="Andersen M.R."/>
            <person name="Neff N."/>
            <person name="Passarelli B."/>
            <person name="Koh W."/>
            <person name="Fan H.C."/>
            <person name="Wang J."/>
            <person name="Gui Y."/>
            <person name="Lee K.H."/>
            <person name="Betenbaugh M.J."/>
            <person name="Quake S.R."/>
            <person name="Famili I."/>
            <person name="Palsson B.O."/>
            <person name="Wang J."/>
        </authorList>
    </citation>
    <scope>NUCLEOTIDE SEQUENCE [LARGE SCALE GENOMIC DNA]</scope>
    <source>
        <strain evidence="16">CHO K1 cell line</strain>
    </source>
</reference>
<name>G3HVX3_CRIGR</name>
<dbReference type="InterPro" id="IPR035986">
    <property type="entry name" value="PKD_dom_sf"/>
</dbReference>
<keyword evidence="5 12" id="KW-1133">Transmembrane helix</keyword>
<dbReference type="GO" id="GO:0031901">
    <property type="term" value="C:early endosome membrane"/>
    <property type="evidence" value="ECO:0007669"/>
    <property type="project" value="UniProtKB-SubCell"/>
</dbReference>
<protein>
    <recommendedName>
        <fullName evidence="10">Transmembrane glycoprotein NMB</fullName>
    </recommendedName>
</protein>
<gene>
    <name evidence="15" type="ORF">I79_015117</name>
</gene>
<keyword evidence="4 13" id="KW-0732">Signal</keyword>
<feature type="compositionally biased region" description="Low complexity" evidence="11">
    <location>
        <begin position="357"/>
        <end position="384"/>
    </location>
</feature>
<dbReference type="Proteomes" id="UP000001075">
    <property type="component" value="Unassembled WGS sequence"/>
</dbReference>
<keyword evidence="6 12" id="KW-0472">Membrane</keyword>
<evidence type="ECO:0000256" key="9">
    <source>
        <dbReference type="ARBA" id="ARBA00058329"/>
    </source>
</evidence>
<proteinExistence type="inferred from homology"/>
<dbReference type="EMBL" id="JH000804">
    <property type="protein sequence ID" value="EGW07762.1"/>
    <property type="molecule type" value="Genomic_DNA"/>
</dbReference>
<dbReference type="InParanoid" id="G3HVX3"/>
<dbReference type="Gene3D" id="2.60.40.10">
    <property type="entry name" value="Immunoglobulins"/>
    <property type="match status" value="1"/>
</dbReference>
<feature type="compositionally biased region" description="Pro residues" evidence="11">
    <location>
        <begin position="326"/>
        <end position="356"/>
    </location>
</feature>
<feature type="transmembrane region" description="Helical" evidence="12">
    <location>
        <begin position="539"/>
        <end position="559"/>
    </location>
</feature>